<evidence type="ECO:0000313" key="2">
    <source>
        <dbReference type="Proteomes" id="UP000694725"/>
    </source>
</evidence>
<evidence type="ECO:0000313" key="1">
    <source>
        <dbReference type="Ensembl" id="ENSSSCP00065032584.1"/>
    </source>
</evidence>
<dbReference type="InterPro" id="IPR016562">
    <property type="entry name" value="Proteasome_assmbl_chp_2_euk"/>
</dbReference>
<reference evidence="1" key="1">
    <citation type="submission" date="2025-08" db="UniProtKB">
        <authorList>
            <consortium name="Ensembl"/>
        </authorList>
    </citation>
    <scope>IDENTIFICATION</scope>
</reference>
<dbReference type="AlphaFoldDB" id="A0A8D1ZBB8"/>
<dbReference type="PANTHER" id="PTHR12970">
    <property type="entry name" value="PROTEASOME ASSEMBLY CHAPERONE 2"/>
    <property type="match status" value="1"/>
</dbReference>
<organism evidence="1 2">
    <name type="scientific">Sus scrofa</name>
    <name type="common">Pig</name>
    <dbReference type="NCBI Taxonomy" id="9823"/>
    <lineage>
        <taxon>Eukaryota</taxon>
        <taxon>Metazoa</taxon>
        <taxon>Chordata</taxon>
        <taxon>Craniata</taxon>
        <taxon>Vertebrata</taxon>
        <taxon>Euteleostomi</taxon>
        <taxon>Mammalia</taxon>
        <taxon>Eutheria</taxon>
        <taxon>Laurasiatheria</taxon>
        <taxon>Artiodactyla</taxon>
        <taxon>Suina</taxon>
        <taxon>Suidae</taxon>
        <taxon>Sus</taxon>
    </lineage>
</organism>
<dbReference type="Ensembl" id="ENSSSCT00065074816.1">
    <property type="protein sequence ID" value="ENSSSCP00065032584.1"/>
    <property type="gene ID" value="ENSSSCG00065054629.1"/>
</dbReference>
<dbReference type="InterPro" id="IPR038389">
    <property type="entry name" value="PSMG2_sf"/>
</dbReference>
<dbReference type="Proteomes" id="UP000694725">
    <property type="component" value="Unplaced"/>
</dbReference>
<dbReference type="PANTHER" id="PTHR12970:SF1">
    <property type="entry name" value="PROTEASOME ASSEMBLY CHAPERONE 2"/>
    <property type="match status" value="1"/>
</dbReference>
<proteinExistence type="predicted"/>
<name>A0A8D1ZBB8_PIG</name>
<sequence length="120" mass="13619">IQKSVQNKIQSLNWEEMEKSLCLLEIDDPEFHVHVSGGSIKKMLYDEGCPKVFPMAALSKFVSEGDNILDALRLIEYLDVCLQIVKPSCDDPTASALQWKMPSSWRLLFGRGLTNVIFMQ</sequence>
<dbReference type="Gene3D" id="3.40.50.10900">
    <property type="entry name" value="PAC-like subunit"/>
    <property type="match status" value="1"/>
</dbReference>
<accession>A0A8D1ZBB8</accession>
<protein>
    <submittedName>
        <fullName evidence="1">Uncharacterized protein</fullName>
    </submittedName>
</protein>